<keyword evidence="4 6" id="KW-1133">Transmembrane helix</keyword>
<accession>A0A081G417</accession>
<evidence type="ECO:0000256" key="1">
    <source>
        <dbReference type="ARBA" id="ARBA00004651"/>
    </source>
</evidence>
<evidence type="ECO:0000256" key="4">
    <source>
        <dbReference type="ARBA" id="ARBA00022989"/>
    </source>
</evidence>
<evidence type="ECO:0000313" key="9">
    <source>
        <dbReference type="Proteomes" id="UP000028252"/>
    </source>
</evidence>
<dbReference type="Pfam" id="PF00482">
    <property type="entry name" value="T2SSF"/>
    <property type="match status" value="1"/>
</dbReference>
<comment type="caution">
    <text evidence="8">The sequence shown here is derived from an EMBL/GenBank/DDBJ whole genome shotgun (WGS) entry which is preliminary data.</text>
</comment>
<feature type="domain" description="Type II secretion system protein GspF" evidence="7">
    <location>
        <begin position="169"/>
        <end position="287"/>
    </location>
</feature>
<evidence type="ECO:0000259" key="7">
    <source>
        <dbReference type="Pfam" id="PF00482"/>
    </source>
</evidence>
<feature type="transmembrane region" description="Helical" evidence="6">
    <location>
        <begin position="306"/>
        <end position="325"/>
    </location>
</feature>
<keyword evidence="9" id="KW-1185">Reference proteome</keyword>
<feature type="transmembrane region" description="Helical" evidence="6">
    <location>
        <begin position="99"/>
        <end position="119"/>
    </location>
</feature>
<dbReference type="InterPro" id="IPR018076">
    <property type="entry name" value="T2SS_GspF_dom"/>
</dbReference>
<evidence type="ECO:0000256" key="3">
    <source>
        <dbReference type="ARBA" id="ARBA00022692"/>
    </source>
</evidence>
<dbReference type="eggNOG" id="COG4965">
    <property type="taxonomic scope" value="Bacteria"/>
</dbReference>
<sequence length="329" mass="36680">MNFQLESTELLVILAMVFVSVFLLLASLSIPVFGEQRRVKRRLQQRLGDIAAESDQPAISTLLRARYLKKLNPFERQLESMPGMATLARLIEQSGSKVLAYRVFLLSLLLALVAFVLVLMLVQNVFLAIAAALVALVVPYVRLMVLRNKRLGEFEAQLPEAIDIIKRALLTGHPFSESLNLVAEGLEGPVAVEFGITYSDLNYGSDLRRAMLGLLERVPSVTLMAFVTAVLVQKETGGNLAEILENIGTVIRGRFRFQRRVKTLSAEGRLSAWILMLVPFVLFALIYFTTPGYLSILVKSVDGHQLIGISFVLMLVGALWIRRLLRIEV</sequence>
<gene>
    <name evidence="8" type="ORF">ADIMK_0479</name>
</gene>
<evidence type="ECO:0000256" key="2">
    <source>
        <dbReference type="ARBA" id="ARBA00022475"/>
    </source>
</evidence>
<feature type="transmembrane region" description="Helical" evidence="6">
    <location>
        <begin position="125"/>
        <end position="145"/>
    </location>
</feature>
<dbReference type="OrthoDB" id="5611741at2"/>
<dbReference type="GO" id="GO:0005886">
    <property type="term" value="C:plasma membrane"/>
    <property type="evidence" value="ECO:0007669"/>
    <property type="project" value="UniProtKB-SubCell"/>
</dbReference>
<dbReference type="EMBL" id="JMQN01000011">
    <property type="protein sequence ID" value="KEA65522.1"/>
    <property type="molecule type" value="Genomic_DNA"/>
</dbReference>
<dbReference type="PANTHER" id="PTHR35007">
    <property type="entry name" value="INTEGRAL MEMBRANE PROTEIN-RELATED"/>
    <property type="match status" value="1"/>
</dbReference>
<feature type="transmembrane region" description="Helical" evidence="6">
    <location>
        <begin position="270"/>
        <end position="294"/>
    </location>
</feature>
<keyword evidence="3 6" id="KW-0812">Transmembrane</keyword>
<dbReference type="PANTHER" id="PTHR35007:SF1">
    <property type="entry name" value="PILUS ASSEMBLY PROTEIN"/>
    <property type="match status" value="1"/>
</dbReference>
<dbReference type="STRING" id="1232683.ADIMK_0479"/>
<comment type="subcellular location">
    <subcellularLocation>
        <location evidence="1">Cell membrane</location>
        <topology evidence="1">Multi-pass membrane protein</topology>
    </subcellularLocation>
</comment>
<keyword evidence="5 6" id="KW-0472">Membrane</keyword>
<dbReference type="RefSeq" id="WP_036183023.1">
    <property type="nucleotide sequence ID" value="NZ_JMQN01000011.1"/>
</dbReference>
<keyword evidence="2" id="KW-1003">Cell membrane</keyword>
<protein>
    <submittedName>
        <fullName evidence="8">Flp pilus assembly protein TadB</fullName>
    </submittedName>
</protein>
<evidence type="ECO:0000256" key="5">
    <source>
        <dbReference type="ARBA" id="ARBA00023136"/>
    </source>
</evidence>
<dbReference type="PATRIC" id="fig|1232683.4.peg.473"/>
<feature type="transmembrane region" description="Helical" evidence="6">
    <location>
        <begin position="12"/>
        <end position="33"/>
    </location>
</feature>
<name>A0A081G417_9GAMM</name>
<dbReference type="Proteomes" id="UP000028252">
    <property type="component" value="Unassembled WGS sequence"/>
</dbReference>
<evidence type="ECO:0000313" key="8">
    <source>
        <dbReference type="EMBL" id="KEA65522.1"/>
    </source>
</evidence>
<organism evidence="8 9">
    <name type="scientific">Marinobacterium lacunae</name>
    <dbReference type="NCBI Taxonomy" id="1232683"/>
    <lineage>
        <taxon>Bacteria</taxon>
        <taxon>Pseudomonadati</taxon>
        <taxon>Pseudomonadota</taxon>
        <taxon>Gammaproteobacteria</taxon>
        <taxon>Oceanospirillales</taxon>
        <taxon>Oceanospirillaceae</taxon>
        <taxon>Marinobacterium</taxon>
    </lineage>
</organism>
<evidence type="ECO:0000256" key="6">
    <source>
        <dbReference type="SAM" id="Phobius"/>
    </source>
</evidence>
<reference evidence="8 9" key="1">
    <citation type="submission" date="2014-04" db="EMBL/GenBank/DDBJ databases">
        <title>Marinobacterium kochiensis sp. nov., isolated from sediment sample collected from Kochi backwaters in Kerala, India.</title>
        <authorList>
            <person name="Singh A."/>
            <person name="Pinnaka A.K."/>
        </authorList>
    </citation>
    <scope>NUCLEOTIDE SEQUENCE [LARGE SCALE GENOMIC DNA]</scope>
    <source>
        <strain evidence="8 9">AK27</strain>
    </source>
</reference>
<proteinExistence type="predicted"/>
<dbReference type="AlphaFoldDB" id="A0A081G417"/>